<name>A0ABP6FQA5_9ACTN</name>
<keyword evidence="1" id="KW-0732">Signal</keyword>
<reference evidence="3" key="1">
    <citation type="journal article" date="2019" name="Int. J. Syst. Evol. Microbiol.">
        <title>The Global Catalogue of Microorganisms (GCM) 10K type strain sequencing project: providing services to taxonomists for standard genome sequencing and annotation.</title>
        <authorList>
            <consortium name="The Broad Institute Genomics Platform"/>
            <consortium name="The Broad Institute Genome Sequencing Center for Infectious Disease"/>
            <person name="Wu L."/>
            <person name="Ma J."/>
        </authorList>
    </citation>
    <scope>NUCLEOTIDE SEQUENCE [LARGE SCALE GENOMIC DNA]</scope>
    <source>
        <strain evidence="3">JCM 6835</strain>
    </source>
</reference>
<evidence type="ECO:0000313" key="2">
    <source>
        <dbReference type="EMBL" id="GAA2697286.1"/>
    </source>
</evidence>
<accession>A0ABP6FQA5</accession>
<protein>
    <submittedName>
        <fullName evidence="2">Uncharacterized protein</fullName>
    </submittedName>
</protein>
<sequence length="163" mass="17705">MTCFASRIKWQLLRCTAVLASLLVFAAWSAAPAHADSAEIRRSLWMTGTPNAGNWASTAIRSIWLRQSTYEMRGGLFQGCTVDLPCQVVQRSESRRSIDLAAGWYSWGCSVGAVGGTGSDRFAYRQQCFLTPEGIASPTATLVSDTFVIHEGTHTLIGRLISG</sequence>
<comment type="caution">
    <text evidence="2">The sequence shown here is derived from an EMBL/GenBank/DDBJ whole genome shotgun (WGS) entry which is preliminary data.</text>
</comment>
<keyword evidence="3" id="KW-1185">Reference proteome</keyword>
<feature type="signal peptide" evidence="1">
    <location>
        <begin position="1"/>
        <end position="26"/>
    </location>
</feature>
<evidence type="ECO:0000313" key="3">
    <source>
        <dbReference type="Proteomes" id="UP001501666"/>
    </source>
</evidence>
<organism evidence="2 3">
    <name type="scientific">Nonomuraea recticatena</name>
    <dbReference type="NCBI Taxonomy" id="46178"/>
    <lineage>
        <taxon>Bacteria</taxon>
        <taxon>Bacillati</taxon>
        <taxon>Actinomycetota</taxon>
        <taxon>Actinomycetes</taxon>
        <taxon>Streptosporangiales</taxon>
        <taxon>Streptosporangiaceae</taxon>
        <taxon>Nonomuraea</taxon>
    </lineage>
</organism>
<proteinExistence type="predicted"/>
<dbReference type="Proteomes" id="UP001501666">
    <property type="component" value="Unassembled WGS sequence"/>
</dbReference>
<evidence type="ECO:0000256" key="1">
    <source>
        <dbReference type="SAM" id="SignalP"/>
    </source>
</evidence>
<gene>
    <name evidence="2" type="ORF">GCM10010412_092050</name>
</gene>
<feature type="chain" id="PRO_5046068145" evidence="1">
    <location>
        <begin position="27"/>
        <end position="163"/>
    </location>
</feature>
<dbReference type="EMBL" id="BAAATE010000047">
    <property type="protein sequence ID" value="GAA2697286.1"/>
    <property type="molecule type" value="Genomic_DNA"/>
</dbReference>